<gene>
    <name evidence="8" type="ORF">DFR74_102268</name>
</gene>
<sequence length="529" mass="57284">MDALQGIGTRATPQRFAADSRQVRNNAGGFTFEVTPLVRLRRFLTLGTEGGTFYVRAQALTRENAEVVLDFARHRTAELVAEIVAVSTAGRAPKQNPALFALAAAASLGDVEGRRTALAALPLVARTGTHLFLFAGYVEQFRGWGRGLRRAVGDWYLRTPVDDLAYQAVKYRQREGWTHRDLLRLAHPGTVEPDRKRLFDWICGREVAHDGLRMVEGYERAQRAPLARIPELVREYRLSWEMLPDAAVDSPAVWEALLDNGLPQTALLRQLPRLTRLGLLGPGSARTGAVTAQLGDRTRLRKARVHPVSVLLALRTYASGRSVRGDGTWTPSGPIVDALDAAFYAAFEAVDPTGKRHLLALDVSGSMTVRISGLPLSAREASAALALVTASTEDSPHLLGFTGGSGWGAAVSPLAISPRQRLDDVLRTIEHLPFGGTDCALPMLYALEKGLEVDVFSVYTDSETWAGSVHPHQALARYRREVNPEAKLVVVGMTSTGFSIADPSDAGMLDVAGFDAAVPGVIADFARGE</sequence>
<organism evidence="8 9">
    <name type="scientific">Nocardia puris</name>
    <dbReference type="NCBI Taxonomy" id="208602"/>
    <lineage>
        <taxon>Bacteria</taxon>
        <taxon>Bacillati</taxon>
        <taxon>Actinomycetota</taxon>
        <taxon>Actinomycetes</taxon>
        <taxon>Mycobacteriales</taxon>
        <taxon>Nocardiaceae</taxon>
        <taxon>Nocardia</taxon>
    </lineage>
</organism>
<name>A0A366DXC6_9NOCA</name>
<keyword evidence="9" id="KW-1185">Reference proteome</keyword>
<dbReference type="PANTHER" id="PTHR14202:SF0">
    <property type="entry name" value="RNA-BINDING PROTEIN RO60"/>
    <property type="match status" value="1"/>
</dbReference>
<dbReference type="InterPro" id="IPR037214">
    <property type="entry name" value="TROVE_dom_sf"/>
</dbReference>
<dbReference type="InterPro" id="IPR008858">
    <property type="entry name" value="TROVE_dom"/>
</dbReference>
<comment type="subcellular location">
    <subcellularLocation>
        <location evidence="1">Cytoplasm</location>
    </subcellularLocation>
</comment>
<dbReference type="GO" id="GO:0003723">
    <property type="term" value="F:RNA binding"/>
    <property type="evidence" value="ECO:0007669"/>
    <property type="project" value="UniProtKB-KW"/>
</dbReference>
<evidence type="ECO:0000313" key="9">
    <source>
        <dbReference type="Proteomes" id="UP000252586"/>
    </source>
</evidence>
<dbReference type="GO" id="GO:1990904">
    <property type="term" value="C:ribonucleoprotein complex"/>
    <property type="evidence" value="ECO:0007669"/>
    <property type="project" value="UniProtKB-KW"/>
</dbReference>
<dbReference type="PROSITE" id="PS50988">
    <property type="entry name" value="TROVE"/>
    <property type="match status" value="1"/>
</dbReference>
<comment type="similarity">
    <text evidence="2">Belongs to the Ro 60 kDa family.</text>
</comment>
<evidence type="ECO:0000256" key="1">
    <source>
        <dbReference type="ARBA" id="ARBA00004496"/>
    </source>
</evidence>
<accession>A0A366DXC6</accession>
<dbReference type="InterPro" id="IPR056800">
    <property type="entry name" value="vWA_Ro60"/>
</dbReference>
<proteinExistence type="inferred from homology"/>
<keyword evidence="4" id="KW-0479">Metal-binding</keyword>
<evidence type="ECO:0000256" key="4">
    <source>
        <dbReference type="ARBA" id="ARBA00022723"/>
    </source>
</evidence>
<protein>
    <submittedName>
        <fullName evidence="8">60 kDa SS-A/Ro ribonucleoprotein</fullName>
    </submittedName>
</protein>
<keyword evidence="6 8" id="KW-0687">Ribonucleoprotein</keyword>
<evidence type="ECO:0000259" key="7">
    <source>
        <dbReference type="PROSITE" id="PS50988"/>
    </source>
</evidence>
<keyword evidence="5" id="KW-0694">RNA-binding</keyword>
<evidence type="ECO:0000256" key="6">
    <source>
        <dbReference type="ARBA" id="ARBA00023274"/>
    </source>
</evidence>
<evidence type="ECO:0000256" key="2">
    <source>
        <dbReference type="ARBA" id="ARBA00007814"/>
    </source>
</evidence>
<evidence type="ECO:0000313" key="8">
    <source>
        <dbReference type="EMBL" id="RBO93848.1"/>
    </source>
</evidence>
<dbReference type="InterPro" id="IPR040322">
    <property type="entry name" value="TROVE2"/>
</dbReference>
<dbReference type="GO" id="GO:0046872">
    <property type="term" value="F:metal ion binding"/>
    <property type="evidence" value="ECO:0007669"/>
    <property type="project" value="UniProtKB-KW"/>
</dbReference>
<dbReference type="Proteomes" id="UP000252586">
    <property type="component" value="Unassembled WGS sequence"/>
</dbReference>
<dbReference type="Gene3D" id="3.40.50.410">
    <property type="entry name" value="von Willebrand factor, type A domain"/>
    <property type="match status" value="2"/>
</dbReference>
<comment type="caution">
    <text evidence="8">The sequence shown here is derived from an EMBL/GenBank/DDBJ whole genome shotgun (WGS) entry which is preliminary data.</text>
</comment>
<dbReference type="STRING" id="1210090.GCA_001613185_00357"/>
<dbReference type="PANTHER" id="PTHR14202">
    <property type="entry name" value="60 KDA RIBONUCLEOPROTEIN SSA/RO"/>
    <property type="match status" value="1"/>
</dbReference>
<reference evidence="8 9" key="1">
    <citation type="submission" date="2018-06" db="EMBL/GenBank/DDBJ databases">
        <title>Genomic Encyclopedia of Type Strains, Phase IV (KMG-IV): sequencing the most valuable type-strain genomes for metagenomic binning, comparative biology and taxonomic classification.</title>
        <authorList>
            <person name="Goeker M."/>
        </authorList>
    </citation>
    <scope>NUCLEOTIDE SEQUENCE [LARGE SCALE GENOMIC DNA]</scope>
    <source>
        <strain evidence="8 9">DSM 44599</strain>
    </source>
</reference>
<evidence type="ECO:0000256" key="5">
    <source>
        <dbReference type="ARBA" id="ARBA00022884"/>
    </source>
</evidence>
<dbReference type="GO" id="GO:0005737">
    <property type="term" value="C:cytoplasm"/>
    <property type="evidence" value="ECO:0007669"/>
    <property type="project" value="UniProtKB-SubCell"/>
</dbReference>
<dbReference type="RefSeq" id="WP_067502023.1">
    <property type="nucleotide sequence ID" value="NZ_CP107943.1"/>
</dbReference>
<keyword evidence="3" id="KW-0963">Cytoplasm</keyword>
<evidence type="ECO:0000256" key="3">
    <source>
        <dbReference type="ARBA" id="ARBA00022490"/>
    </source>
</evidence>
<dbReference type="OrthoDB" id="2986092at2"/>
<dbReference type="SUPFAM" id="SSF53300">
    <property type="entry name" value="vWA-like"/>
    <property type="match status" value="1"/>
</dbReference>
<dbReference type="AlphaFoldDB" id="A0A366DXC6"/>
<dbReference type="EMBL" id="QNRE01000002">
    <property type="protein sequence ID" value="RBO93848.1"/>
    <property type="molecule type" value="Genomic_DNA"/>
</dbReference>
<feature type="domain" description="TROVE" evidence="7">
    <location>
        <begin position="23"/>
        <end position="355"/>
    </location>
</feature>
<dbReference type="InterPro" id="IPR036465">
    <property type="entry name" value="vWFA_dom_sf"/>
</dbReference>
<dbReference type="Pfam" id="PF05731">
    <property type="entry name" value="TROVE"/>
    <property type="match status" value="2"/>
</dbReference>
<dbReference type="SUPFAM" id="SSF140864">
    <property type="entry name" value="TROVE domain-like"/>
    <property type="match status" value="1"/>
</dbReference>
<dbReference type="Pfam" id="PF25045">
    <property type="entry name" value="vWA_Ro60"/>
    <property type="match status" value="1"/>
</dbReference>